<dbReference type="GO" id="GO:0005737">
    <property type="term" value="C:cytoplasm"/>
    <property type="evidence" value="ECO:0007669"/>
    <property type="project" value="TreeGrafter"/>
</dbReference>
<dbReference type="InterPro" id="IPR014752">
    <property type="entry name" value="Arrestin-like_C"/>
</dbReference>
<sequence length="339" mass="38624">MAWCVPKIEVDREIYFPGEEVTGKASLSISKDSTARSVELSFLGRSLTAWRVDGDRRNRPVPDKIQKKGEVKHVEIKNIVWTPEDDQNILPAGEYEWKFSFELPKECPASFEGNFGYIRYFVRCHVDVPRFFDSRTEMPITVSPTIDLNSIPGARDPIRVEIEKISQKCACLPFFGENGNISYVLSSPRLGYVSGDYFNVDGMIENHSTKSLNDIEATFKRRVIYMSVLHDSIFKPNKVIPQTPDPTNSRKEEWIIEQRTEVCEIAPGKTKNFSYSFCIPPVVSTIRSSSIISVEYLVTINGDWQFCDRSTPPTLNIIVGNVPLLEDGKTTREFLFWGN</sequence>
<dbReference type="SUPFAM" id="SSF81296">
    <property type="entry name" value="E set domains"/>
    <property type="match status" value="2"/>
</dbReference>
<evidence type="ECO:0000313" key="3">
    <source>
        <dbReference type="Proteomes" id="UP000095282"/>
    </source>
</evidence>
<name>A0A1I7TDN6_9PELO</name>
<dbReference type="Pfam" id="PF02752">
    <property type="entry name" value="Arrestin_C"/>
    <property type="match status" value="1"/>
</dbReference>
<protein>
    <submittedName>
        <fullName evidence="4">Arrestin_C domain-containing protein</fullName>
    </submittedName>
</protein>
<dbReference type="Proteomes" id="UP000095282">
    <property type="component" value="Unplaced"/>
</dbReference>
<dbReference type="InterPro" id="IPR050357">
    <property type="entry name" value="Arrestin_domain-protein"/>
</dbReference>
<evidence type="ECO:0000256" key="1">
    <source>
        <dbReference type="ARBA" id="ARBA00005298"/>
    </source>
</evidence>
<evidence type="ECO:0000313" key="4">
    <source>
        <dbReference type="WBParaSite" id="Csp11.Scaffold586.g4905.t1"/>
    </source>
</evidence>
<dbReference type="Pfam" id="PF00339">
    <property type="entry name" value="Arrestin_N"/>
    <property type="match status" value="1"/>
</dbReference>
<organism evidence="3 4">
    <name type="scientific">Caenorhabditis tropicalis</name>
    <dbReference type="NCBI Taxonomy" id="1561998"/>
    <lineage>
        <taxon>Eukaryota</taxon>
        <taxon>Metazoa</taxon>
        <taxon>Ecdysozoa</taxon>
        <taxon>Nematoda</taxon>
        <taxon>Chromadorea</taxon>
        <taxon>Rhabditida</taxon>
        <taxon>Rhabditina</taxon>
        <taxon>Rhabditomorpha</taxon>
        <taxon>Rhabditoidea</taxon>
        <taxon>Rhabditidae</taxon>
        <taxon>Peloderinae</taxon>
        <taxon>Caenorhabditis</taxon>
    </lineage>
</organism>
<dbReference type="InterPro" id="IPR011021">
    <property type="entry name" value="Arrestin-like_N"/>
</dbReference>
<dbReference type="GO" id="GO:0015031">
    <property type="term" value="P:protein transport"/>
    <property type="evidence" value="ECO:0007669"/>
    <property type="project" value="TreeGrafter"/>
</dbReference>
<proteinExistence type="inferred from homology"/>
<dbReference type="InterPro" id="IPR014756">
    <property type="entry name" value="Ig_E-set"/>
</dbReference>
<dbReference type="SMART" id="SM01017">
    <property type="entry name" value="Arrestin_C"/>
    <property type="match status" value="2"/>
</dbReference>
<dbReference type="InterPro" id="IPR011022">
    <property type="entry name" value="Arrestin_C-like"/>
</dbReference>
<dbReference type="Gene3D" id="2.60.40.640">
    <property type="match status" value="2"/>
</dbReference>
<dbReference type="WBParaSite" id="Csp11.Scaffold586.g4905.t1">
    <property type="protein sequence ID" value="Csp11.Scaffold586.g4905.t1"/>
    <property type="gene ID" value="Csp11.Scaffold586.g4905"/>
</dbReference>
<evidence type="ECO:0000259" key="2">
    <source>
        <dbReference type="SMART" id="SM01017"/>
    </source>
</evidence>
<reference evidence="4" key="1">
    <citation type="submission" date="2016-11" db="UniProtKB">
        <authorList>
            <consortium name="WormBaseParasite"/>
        </authorList>
    </citation>
    <scope>IDENTIFICATION</scope>
</reference>
<comment type="similarity">
    <text evidence="1">Belongs to the arrestin family.</text>
</comment>
<dbReference type="STRING" id="1561998.A0A1I7TDN6"/>
<keyword evidence="3" id="KW-1185">Reference proteome</keyword>
<dbReference type="PANTHER" id="PTHR11188">
    <property type="entry name" value="ARRESTIN DOMAIN CONTAINING PROTEIN"/>
    <property type="match status" value="1"/>
</dbReference>
<feature type="domain" description="Arrestin C-terminal-like" evidence="2">
    <location>
        <begin position="7"/>
        <end position="145"/>
    </location>
</feature>
<dbReference type="PANTHER" id="PTHR11188:SF151">
    <property type="entry name" value="ARRESTIN C-TERMINAL-LIKE DOMAIN-CONTAINING PROTEIN"/>
    <property type="match status" value="1"/>
</dbReference>
<dbReference type="eggNOG" id="KOG3780">
    <property type="taxonomic scope" value="Eukaryota"/>
</dbReference>
<feature type="domain" description="Arrestin C-terminal-like" evidence="2">
    <location>
        <begin position="177"/>
        <end position="324"/>
    </location>
</feature>
<accession>A0A1I7TDN6</accession>
<dbReference type="AlphaFoldDB" id="A0A1I7TDN6"/>